<protein>
    <recommendedName>
        <fullName evidence="4">G-protein coupled receptors family 1 profile domain-containing protein</fullName>
    </recommendedName>
</protein>
<evidence type="ECO:0000256" key="1">
    <source>
        <dbReference type="SAM" id="Phobius"/>
    </source>
</evidence>
<keyword evidence="1" id="KW-0812">Transmembrane</keyword>
<dbReference type="OrthoDB" id="10445643at2759"/>
<evidence type="ECO:0008006" key="4">
    <source>
        <dbReference type="Google" id="ProtNLM"/>
    </source>
</evidence>
<evidence type="ECO:0000313" key="2">
    <source>
        <dbReference type="EMBL" id="ORY86534.1"/>
    </source>
</evidence>
<keyword evidence="3" id="KW-1185">Reference proteome</keyword>
<reference evidence="2 3" key="1">
    <citation type="submission" date="2016-08" db="EMBL/GenBank/DDBJ databases">
        <title>A Parts List for Fungal Cellulosomes Revealed by Comparative Genomics.</title>
        <authorList>
            <consortium name="DOE Joint Genome Institute"/>
            <person name="Haitjema C.H."/>
            <person name="Gilmore S.P."/>
            <person name="Henske J.K."/>
            <person name="Solomon K.V."/>
            <person name="De Groot R."/>
            <person name="Kuo A."/>
            <person name="Mondo S.J."/>
            <person name="Salamov A.A."/>
            <person name="Labutti K."/>
            <person name="Zhao Z."/>
            <person name="Chiniquy J."/>
            <person name="Barry K."/>
            <person name="Brewer H.M."/>
            <person name="Purvine S.O."/>
            <person name="Wright A.T."/>
            <person name="Boxma B."/>
            <person name="Van Alen T."/>
            <person name="Hackstein J.H."/>
            <person name="Baker S.E."/>
            <person name="Grigoriev I.V."/>
            <person name="O'Malley M.A."/>
        </authorList>
    </citation>
    <scope>NUCLEOTIDE SEQUENCE [LARGE SCALE GENOMIC DNA]</scope>
    <source>
        <strain evidence="2 3">G1</strain>
    </source>
</reference>
<evidence type="ECO:0000313" key="3">
    <source>
        <dbReference type="Proteomes" id="UP000193920"/>
    </source>
</evidence>
<organism evidence="2 3">
    <name type="scientific">Neocallimastix californiae</name>
    <dbReference type="NCBI Taxonomy" id="1754190"/>
    <lineage>
        <taxon>Eukaryota</taxon>
        <taxon>Fungi</taxon>
        <taxon>Fungi incertae sedis</taxon>
        <taxon>Chytridiomycota</taxon>
        <taxon>Chytridiomycota incertae sedis</taxon>
        <taxon>Neocallimastigomycetes</taxon>
        <taxon>Neocallimastigales</taxon>
        <taxon>Neocallimastigaceae</taxon>
        <taxon>Neocallimastix</taxon>
    </lineage>
</organism>
<name>A0A1Y2FTA5_9FUNG</name>
<dbReference type="Proteomes" id="UP000193920">
    <property type="component" value="Unassembled WGS sequence"/>
</dbReference>
<dbReference type="AlphaFoldDB" id="A0A1Y2FTA5"/>
<feature type="transmembrane region" description="Helical" evidence="1">
    <location>
        <begin position="26"/>
        <end position="48"/>
    </location>
</feature>
<keyword evidence="1" id="KW-1133">Transmembrane helix</keyword>
<keyword evidence="1" id="KW-0472">Membrane</keyword>
<feature type="transmembrane region" description="Helical" evidence="1">
    <location>
        <begin position="135"/>
        <end position="158"/>
    </location>
</feature>
<feature type="transmembrane region" description="Helical" evidence="1">
    <location>
        <begin position="235"/>
        <end position="255"/>
    </location>
</feature>
<accession>A0A1Y2FTA5</accession>
<feature type="transmembrane region" description="Helical" evidence="1">
    <location>
        <begin position="98"/>
        <end position="115"/>
    </location>
</feature>
<sequence>MINKERNLFNEIDGTLIPEKWAFENIFIFLEAPFVNIFFPWVIIILFINRNNWRKSIIYMLLFHYIFRSTGDVIRYFSDAIPVKHNRNAIWPYSKARFYIGCIIAYVFWIIGEIIGDWYPTVRACKIVHSKTKKILLKTICILFNISKVSSIAVYVYYGMKIHFKNSKRNEDTETFKELLEKWWITVICHFIMSFLNDACVIYALKTEVFNKLKTLKGRSYGFVEKFQQISELRIILSMIVSICFISFTVPMLIVKFNENNEKDNTSSNVFDQFDLNSIRDTVVSFNHIMMYIDQILLKYISTNSDKKMPKLNSIHS</sequence>
<dbReference type="EMBL" id="MCOG01000002">
    <property type="protein sequence ID" value="ORY86534.1"/>
    <property type="molecule type" value="Genomic_DNA"/>
</dbReference>
<comment type="caution">
    <text evidence="2">The sequence shown here is derived from an EMBL/GenBank/DDBJ whole genome shotgun (WGS) entry which is preliminary data.</text>
</comment>
<feature type="transmembrane region" description="Helical" evidence="1">
    <location>
        <begin position="183"/>
        <end position="205"/>
    </location>
</feature>
<proteinExistence type="predicted"/>
<gene>
    <name evidence="2" type="ORF">LY90DRAFT_663187</name>
</gene>